<dbReference type="OMA" id="MEPERVN"/>
<sequence>METTNKSLWLNAGAVAAAIGASLCCILPVAVAILGFGSAALGAELEPFRPYFMLLTAAFLGFAFYQAYKPRKCEPGEACAVPEDRRRHRIVLWIVAVLAVVLMAFPYYISLLF</sequence>
<dbReference type="GO" id="GO:0015097">
    <property type="term" value="F:mercury ion transmembrane transporter activity"/>
    <property type="evidence" value="ECO:0007669"/>
    <property type="project" value="InterPro"/>
</dbReference>
<evidence type="ECO:0000313" key="12">
    <source>
        <dbReference type="EnsemblMetazoa" id="XP_028514781.1"/>
    </source>
</evidence>
<dbReference type="RefSeq" id="XP_028514781.1">
    <property type="nucleotide sequence ID" value="XM_028658980.1"/>
</dbReference>
<keyword evidence="9 11" id="KW-1133">Transmembrane helix</keyword>
<evidence type="ECO:0000256" key="4">
    <source>
        <dbReference type="ARBA" id="ARBA00022475"/>
    </source>
</evidence>
<evidence type="ECO:0000256" key="9">
    <source>
        <dbReference type="ARBA" id="ARBA00022989"/>
    </source>
</evidence>
<keyword evidence="6 11" id="KW-0812">Transmembrane</keyword>
<feature type="transmembrane region" description="Helical" evidence="11">
    <location>
        <begin position="89"/>
        <end position="109"/>
    </location>
</feature>
<dbReference type="EnsemblMetazoa" id="XM_028658980.1">
    <property type="protein sequence ID" value="XP_028514781.1"/>
    <property type="gene ID" value="LOC114575020"/>
</dbReference>
<organism evidence="12 13">
    <name type="scientific">Exaiptasia diaphana</name>
    <name type="common">Tropical sea anemone</name>
    <name type="synonym">Aiptasia pulchella</name>
    <dbReference type="NCBI Taxonomy" id="2652724"/>
    <lineage>
        <taxon>Eukaryota</taxon>
        <taxon>Metazoa</taxon>
        <taxon>Cnidaria</taxon>
        <taxon>Anthozoa</taxon>
        <taxon>Hexacorallia</taxon>
        <taxon>Actiniaria</taxon>
        <taxon>Aiptasiidae</taxon>
        <taxon>Exaiptasia</taxon>
    </lineage>
</organism>
<accession>A0A913YKD0</accession>
<dbReference type="KEGG" id="epa:114575020"/>
<dbReference type="GeneID" id="114575020"/>
<keyword evidence="3" id="KW-0475">Mercuric resistance</keyword>
<dbReference type="Proteomes" id="UP000887567">
    <property type="component" value="Unplaced"/>
</dbReference>
<keyword evidence="5" id="KW-0997">Cell inner membrane</keyword>
<keyword evidence="10 11" id="KW-0472">Membrane</keyword>
<evidence type="ECO:0000256" key="8">
    <source>
        <dbReference type="ARBA" id="ARBA00022914"/>
    </source>
</evidence>
<name>A0A913YKD0_EXADI</name>
<proteinExistence type="predicted"/>
<evidence type="ECO:0008006" key="14">
    <source>
        <dbReference type="Google" id="ProtNLM"/>
    </source>
</evidence>
<keyword evidence="4" id="KW-1003">Cell membrane</keyword>
<evidence type="ECO:0000256" key="6">
    <source>
        <dbReference type="ARBA" id="ARBA00022692"/>
    </source>
</evidence>
<evidence type="ECO:0000256" key="3">
    <source>
        <dbReference type="ARBA" id="ARBA00022466"/>
    </source>
</evidence>
<protein>
    <recommendedName>
        <fullName evidence="14">Mercuric transport protein MerT</fullName>
    </recommendedName>
</protein>
<keyword evidence="8" id="KW-0476">Mercury</keyword>
<feature type="transmembrane region" description="Helical" evidence="11">
    <location>
        <begin position="48"/>
        <end position="68"/>
    </location>
</feature>
<feature type="transmembrane region" description="Helical" evidence="11">
    <location>
        <begin position="12"/>
        <end position="36"/>
    </location>
</feature>
<reference evidence="12" key="1">
    <citation type="submission" date="2022-11" db="UniProtKB">
        <authorList>
            <consortium name="EnsemblMetazoa"/>
        </authorList>
    </citation>
    <scope>IDENTIFICATION</scope>
</reference>
<keyword evidence="2" id="KW-0813">Transport</keyword>
<evidence type="ECO:0000256" key="5">
    <source>
        <dbReference type="ARBA" id="ARBA00022519"/>
    </source>
</evidence>
<evidence type="ECO:0000256" key="1">
    <source>
        <dbReference type="ARBA" id="ARBA00004429"/>
    </source>
</evidence>
<dbReference type="GO" id="GO:0005886">
    <property type="term" value="C:plasma membrane"/>
    <property type="evidence" value="ECO:0007669"/>
    <property type="project" value="UniProtKB-SubCell"/>
</dbReference>
<dbReference type="Pfam" id="PF02411">
    <property type="entry name" value="MerT"/>
    <property type="match status" value="1"/>
</dbReference>
<evidence type="ECO:0000256" key="11">
    <source>
        <dbReference type="SAM" id="Phobius"/>
    </source>
</evidence>
<dbReference type="AlphaFoldDB" id="A0A913YKD0"/>
<evidence type="ECO:0000256" key="2">
    <source>
        <dbReference type="ARBA" id="ARBA00022448"/>
    </source>
</evidence>
<keyword evidence="7" id="KW-0479">Metal-binding</keyword>
<evidence type="ECO:0000256" key="10">
    <source>
        <dbReference type="ARBA" id="ARBA00023136"/>
    </source>
</evidence>
<dbReference type="GO" id="GO:0046872">
    <property type="term" value="F:metal ion binding"/>
    <property type="evidence" value="ECO:0007669"/>
    <property type="project" value="UniProtKB-KW"/>
</dbReference>
<keyword evidence="13" id="KW-1185">Reference proteome</keyword>
<dbReference type="Gene3D" id="1.10.287.910">
    <property type="entry name" value="bacterial mercury transporter, merf"/>
    <property type="match status" value="1"/>
</dbReference>
<evidence type="ECO:0000313" key="13">
    <source>
        <dbReference type="Proteomes" id="UP000887567"/>
    </source>
</evidence>
<dbReference type="InterPro" id="IPR003457">
    <property type="entry name" value="Transprt_MerT"/>
</dbReference>
<evidence type="ECO:0000256" key="7">
    <source>
        <dbReference type="ARBA" id="ARBA00022723"/>
    </source>
</evidence>
<comment type="subcellular location">
    <subcellularLocation>
        <location evidence="1">Cell inner membrane</location>
        <topology evidence="1">Multi-pass membrane protein</topology>
    </subcellularLocation>
</comment>